<dbReference type="FunFam" id="2.70.70.10:FF:000006">
    <property type="entry name" value="M23 family peptidase"/>
    <property type="match status" value="1"/>
</dbReference>
<evidence type="ECO:0000259" key="10">
    <source>
        <dbReference type="Pfam" id="PF01551"/>
    </source>
</evidence>
<keyword evidence="12" id="KW-1185">Reference proteome</keyword>
<evidence type="ECO:0000313" key="11">
    <source>
        <dbReference type="EMBL" id="SHG08676.1"/>
    </source>
</evidence>
<keyword evidence="2" id="KW-0645">Protease</keyword>
<dbReference type="PANTHER" id="PTHR21666">
    <property type="entry name" value="PEPTIDASE-RELATED"/>
    <property type="match status" value="1"/>
</dbReference>
<dbReference type="PANTHER" id="PTHR21666:SF288">
    <property type="entry name" value="CELL DIVISION PROTEIN YTFB"/>
    <property type="match status" value="1"/>
</dbReference>
<dbReference type="GO" id="GO:0004222">
    <property type="term" value="F:metalloendopeptidase activity"/>
    <property type="evidence" value="ECO:0007669"/>
    <property type="project" value="TreeGrafter"/>
</dbReference>
<sequence length="432" mass="46423">MLPNARAAPNRPASSPDARQAANQNRVAKPPKVETRVIIARGDRLQAVHFSPRLMAVAGACFVLFSVFYFASTAYLVFRDDWLRQDSGAEAVLRETYEDRISALRNEIERITSRRMVDHATVEQKVEQLLDRQDELGQRQDMLARLTEAARKAGFDVAPPPPPRKDGKQASADDAIAVPSLTLASAAGGTQRDPLAPLPGTDRIASIESDIAAMETAQDATVTKLASGVTTRADRIAALLKRVGRKVPRPLAEDDVGGPFVPLPMATEPDRFASGVAVLSAELDRLATVRKVALSLPWSQPIANAPISSGFGPRLDPFLGRPAMHTGIDFRAPRDYPARAVAAGRVIAAEWNGGYGNMVDVDHGNGVVTRYGHLASISVRVGDNVAAGGKIGRVGSTGRSTGPHLHYEIRVDGEAIDPMRFLIAGKEMTQLL</sequence>
<feature type="domain" description="M23ase beta-sheet core" evidence="10">
    <location>
        <begin position="324"/>
        <end position="418"/>
    </location>
</feature>
<keyword evidence="5" id="KW-0862">Zinc</keyword>
<dbReference type="RefSeq" id="WP_084527478.1">
    <property type="nucleotide sequence ID" value="NZ_FQUP01000003.1"/>
</dbReference>
<protein>
    <submittedName>
        <fullName evidence="11">Murein DD-endopeptidase MepM and murein hydrolase activator NlpD, contain LysM domain</fullName>
    </submittedName>
</protein>
<evidence type="ECO:0000256" key="9">
    <source>
        <dbReference type="SAM" id="Phobius"/>
    </source>
</evidence>
<evidence type="ECO:0000256" key="2">
    <source>
        <dbReference type="ARBA" id="ARBA00022670"/>
    </source>
</evidence>
<proteinExistence type="predicted"/>
<feature type="region of interest" description="Disordered" evidence="8">
    <location>
        <begin position="153"/>
        <end position="172"/>
    </location>
</feature>
<evidence type="ECO:0000313" key="12">
    <source>
        <dbReference type="Proteomes" id="UP000184485"/>
    </source>
</evidence>
<reference evidence="11 12" key="1">
    <citation type="submission" date="2016-11" db="EMBL/GenBank/DDBJ databases">
        <authorList>
            <person name="Jaros S."/>
            <person name="Januszkiewicz K."/>
            <person name="Wedrychowicz H."/>
        </authorList>
    </citation>
    <scope>NUCLEOTIDE SEQUENCE [LARGE SCALE GENOMIC DNA]</scope>
    <source>
        <strain evidence="11 12">DSM 19436</strain>
    </source>
</reference>
<keyword evidence="3" id="KW-0479">Metal-binding</keyword>
<dbReference type="InterPro" id="IPR050570">
    <property type="entry name" value="Cell_wall_metabolism_enzyme"/>
</dbReference>
<evidence type="ECO:0000256" key="4">
    <source>
        <dbReference type="ARBA" id="ARBA00022801"/>
    </source>
</evidence>
<evidence type="ECO:0000256" key="3">
    <source>
        <dbReference type="ARBA" id="ARBA00022723"/>
    </source>
</evidence>
<evidence type="ECO:0000256" key="7">
    <source>
        <dbReference type="SAM" id="Coils"/>
    </source>
</evidence>
<dbReference type="OrthoDB" id="9805070at2"/>
<dbReference type="SUPFAM" id="SSF51261">
    <property type="entry name" value="Duplicated hybrid motif"/>
    <property type="match status" value="1"/>
</dbReference>
<accession>A0A1M5GY63</accession>
<keyword evidence="6" id="KW-0482">Metalloprotease</keyword>
<dbReference type="InterPro" id="IPR011055">
    <property type="entry name" value="Dup_hybrid_motif"/>
</dbReference>
<evidence type="ECO:0000256" key="8">
    <source>
        <dbReference type="SAM" id="MobiDB-lite"/>
    </source>
</evidence>
<keyword evidence="7" id="KW-0175">Coiled coil</keyword>
<dbReference type="Pfam" id="PF01551">
    <property type="entry name" value="Peptidase_M23"/>
    <property type="match status" value="1"/>
</dbReference>
<feature type="compositionally biased region" description="Low complexity" evidence="8">
    <location>
        <begin position="1"/>
        <end position="16"/>
    </location>
</feature>
<dbReference type="EMBL" id="FQUP01000003">
    <property type="protein sequence ID" value="SHG08676.1"/>
    <property type="molecule type" value="Genomic_DNA"/>
</dbReference>
<feature type="coiled-coil region" evidence="7">
    <location>
        <begin position="94"/>
        <end position="139"/>
    </location>
</feature>
<feature type="transmembrane region" description="Helical" evidence="9">
    <location>
        <begin position="54"/>
        <end position="78"/>
    </location>
</feature>
<feature type="region of interest" description="Disordered" evidence="8">
    <location>
        <begin position="1"/>
        <end position="30"/>
    </location>
</feature>
<organism evidence="11 12">
    <name type="scientific">Kaistia soli DSM 19436</name>
    <dbReference type="NCBI Taxonomy" id="1122133"/>
    <lineage>
        <taxon>Bacteria</taxon>
        <taxon>Pseudomonadati</taxon>
        <taxon>Pseudomonadota</taxon>
        <taxon>Alphaproteobacteria</taxon>
        <taxon>Hyphomicrobiales</taxon>
        <taxon>Kaistiaceae</taxon>
        <taxon>Kaistia</taxon>
    </lineage>
</organism>
<keyword evidence="9" id="KW-0812">Transmembrane</keyword>
<dbReference type="GO" id="GO:0046872">
    <property type="term" value="F:metal ion binding"/>
    <property type="evidence" value="ECO:0007669"/>
    <property type="project" value="UniProtKB-KW"/>
</dbReference>
<dbReference type="Gene3D" id="2.70.70.10">
    <property type="entry name" value="Glucose Permease (Domain IIA)"/>
    <property type="match status" value="1"/>
</dbReference>
<dbReference type="GO" id="GO:0006508">
    <property type="term" value="P:proteolysis"/>
    <property type="evidence" value="ECO:0007669"/>
    <property type="project" value="UniProtKB-KW"/>
</dbReference>
<dbReference type="CDD" id="cd12797">
    <property type="entry name" value="M23_peptidase"/>
    <property type="match status" value="1"/>
</dbReference>
<name>A0A1M5GY63_9HYPH</name>
<dbReference type="InterPro" id="IPR016047">
    <property type="entry name" value="M23ase_b-sheet_dom"/>
</dbReference>
<evidence type="ECO:0000256" key="5">
    <source>
        <dbReference type="ARBA" id="ARBA00022833"/>
    </source>
</evidence>
<dbReference type="AlphaFoldDB" id="A0A1M5GY63"/>
<dbReference type="Proteomes" id="UP000184485">
    <property type="component" value="Unassembled WGS sequence"/>
</dbReference>
<dbReference type="STRING" id="1122133.SAMN02745157_3560"/>
<evidence type="ECO:0000256" key="1">
    <source>
        <dbReference type="ARBA" id="ARBA00001947"/>
    </source>
</evidence>
<keyword evidence="9" id="KW-1133">Transmembrane helix</keyword>
<evidence type="ECO:0000256" key="6">
    <source>
        <dbReference type="ARBA" id="ARBA00023049"/>
    </source>
</evidence>
<gene>
    <name evidence="11" type="ORF">SAMN02745157_3560</name>
</gene>
<comment type="cofactor">
    <cofactor evidence="1">
        <name>Zn(2+)</name>
        <dbReference type="ChEBI" id="CHEBI:29105"/>
    </cofactor>
</comment>
<keyword evidence="9" id="KW-0472">Membrane</keyword>
<keyword evidence="4 11" id="KW-0378">Hydrolase</keyword>